<dbReference type="Pfam" id="PF12848">
    <property type="entry name" value="ABC_tran_Xtn"/>
    <property type="match status" value="1"/>
</dbReference>
<keyword evidence="2 4" id="KW-0067">ATP-binding</keyword>
<protein>
    <submittedName>
        <fullName evidence="4">ABC transporter ATP-binding protein</fullName>
    </submittedName>
</protein>
<dbReference type="CDD" id="cd03221">
    <property type="entry name" value="ABCF_EF-3"/>
    <property type="match status" value="2"/>
</dbReference>
<dbReference type="AlphaFoldDB" id="A0A9X6QTW2"/>
<dbReference type="GO" id="GO:0005524">
    <property type="term" value="F:ATP binding"/>
    <property type="evidence" value="ECO:0007669"/>
    <property type="project" value="UniProtKB-KW"/>
</dbReference>
<dbReference type="SMART" id="SM00382">
    <property type="entry name" value="AAA"/>
    <property type="match status" value="2"/>
</dbReference>
<dbReference type="InterPro" id="IPR027417">
    <property type="entry name" value="P-loop_NTPase"/>
</dbReference>
<dbReference type="FunFam" id="3.40.50.300:FF:000011">
    <property type="entry name" value="Putative ABC transporter ATP-binding component"/>
    <property type="match status" value="1"/>
</dbReference>
<name>A0A9X6QTW2_BACUH</name>
<organism evidence="4 5">
    <name type="scientific">Bacillus thuringiensis subsp. higo</name>
    <dbReference type="NCBI Taxonomy" id="132266"/>
    <lineage>
        <taxon>Bacteria</taxon>
        <taxon>Bacillati</taxon>
        <taxon>Bacillota</taxon>
        <taxon>Bacilli</taxon>
        <taxon>Bacillales</taxon>
        <taxon>Bacillaceae</taxon>
        <taxon>Bacillus</taxon>
        <taxon>Bacillus cereus group</taxon>
    </lineage>
</organism>
<evidence type="ECO:0000256" key="1">
    <source>
        <dbReference type="ARBA" id="ARBA00022741"/>
    </source>
</evidence>
<dbReference type="InterPro" id="IPR003439">
    <property type="entry name" value="ABC_transporter-like_ATP-bd"/>
</dbReference>
<evidence type="ECO:0000313" key="4">
    <source>
        <dbReference type="EMBL" id="OUB55628.1"/>
    </source>
</evidence>
<dbReference type="InterPro" id="IPR032781">
    <property type="entry name" value="ABC_tran_Xtn"/>
</dbReference>
<evidence type="ECO:0000256" key="2">
    <source>
        <dbReference type="ARBA" id="ARBA00022840"/>
    </source>
</evidence>
<dbReference type="InterPro" id="IPR003593">
    <property type="entry name" value="AAA+_ATPase"/>
</dbReference>
<evidence type="ECO:0000313" key="5">
    <source>
        <dbReference type="Proteomes" id="UP000194816"/>
    </source>
</evidence>
<dbReference type="Pfam" id="PF00005">
    <property type="entry name" value="ABC_tran"/>
    <property type="match status" value="2"/>
</dbReference>
<dbReference type="InterPro" id="IPR017871">
    <property type="entry name" value="ABC_transporter-like_CS"/>
</dbReference>
<feature type="domain" description="ABC transporter" evidence="3">
    <location>
        <begin position="315"/>
        <end position="515"/>
    </location>
</feature>
<dbReference type="GO" id="GO:0016887">
    <property type="term" value="F:ATP hydrolysis activity"/>
    <property type="evidence" value="ECO:0007669"/>
    <property type="project" value="InterPro"/>
</dbReference>
<gene>
    <name evidence="4" type="ORF">BK716_07215</name>
</gene>
<dbReference type="FunFam" id="3.40.50.300:FF:000905">
    <property type="entry name" value="Heme ABC transporter ATP-binding protein"/>
    <property type="match status" value="1"/>
</dbReference>
<comment type="caution">
    <text evidence="4">The sequence shown here is derived from an EMBL/GenBank/DDBJ whole genome shotgun (WGS) entry which is preliminary data.</text>
</comment>
<dbReference type="PROSITE" id="PS00211">
    <property type="entry name" value="ABC_TRANSPORTER_1"/>
    <property type="match status" value="2"/>
</dbReference>
<sequence>MSILTVENLNHSYGEKTILYNACFRLLKGEHVGLVGKNGIGKSTLLRILTGELIHDDGNIEWFPHVKVGFLQQHIDLQEGTTIEGYFQSAFSNLYAIEYEMLKIAEEMAGAVEVEVEKLLVRYGELQTILENSNFYQIHTEIEEVAIGLGLFEIGLEKDVSKLSGGQRTKLLLGKLLLEKADVLLLDEPTNYLDTAHIEWLQSYLKLYEKAYIIISHDEVFLNNITNVIYHLEERKVKRYVGDYEKFLQSYQLQRKQLQSAYVKQQKEIAQLETFIQKNKIRKAKQAKSREKVLEKMQRVEKVNNVPQSRFAFTVYNEPVSRILQAEKLRVGYSEPLFPDLNLQVKKGDKIAIVGHNGIGKTTILKTLLGQIKPLSGSIFVGDRVSPAYFAQEEFASEITPLEKVWAERPDMTKKEVRQALAKCGLKEEHVLKPIRLLSGGEQTKVRLCELIVTKSNVLILDEPTNHLDVETKMALQEALQQYTGTVLIVSHEPSFYESWITKVWNIEDWNAEQYE</sequence>
<accession>A0A9X6QTW2</accession>
<evidence type="ECO:0000259" key="3">
    <source>
        <dbReference type="PROSITE" id="PS50893"/>
    </source>
</evidence>
<dbReference type="PROSITE" id="PS50893">
    <property type="entry name" value="ABC_TRANSPORTER_2"/>
    <property type="match status" value="2"/>
</dbReference>
<dbReference type="InterPro" id="IPR051309">
    <property type="entry name" value="ABCF_ATPase"/>
</dbReference>
<keyword evidence="1" id="KW-0547">Nucleotide-binding</keyword>
<dbReference type="Proteomes" id="UP000194816">
    <property type="component" value="Unassembled WGS sequence"/>
</dbReference>
<dbReference type="PANTHER" id="PTHR42855:SF2">
    <property type="entry name" value="DRUG RESISTANCE ABC TRANSPORTER,ATP-BINDING PROTEIN"/>
    <property type="match status" value="1"/>
</dbReference>
<dbReference type="SUPFAM" id="SSF52540">
    <property type="entry name" value="P-loop containing nucleoside triphosphate hydrolases"/>
    <property type="match status" value="2"/>
</dbReference>
<feature type="domain" description="ABC transporter" evidence="3">
    <location>
        <begin position="4"/>
        <end position="259"/>
    </location>
</feature>
<reference evidence="4 5" key="1">
    <citation type="submission" date="2016-10" db="EMBL/GenBank/DDBJ databases">
        <title>Comparative genomics of Bacillus thuringiensis reveals a path to pathogens against multiple invertebrate hosts.</title>
        <authorList>
            <person name="Zheng J."/>
            <person name="Gao Q."/>
            <person name="Liu H."/>
            <person name="Peng D."/>
            <person name="Ruan L."/>
            <person name="Sun M."/>
        </authorList>
    </citation>
    <scope>NUCLEOTIDE SEQUENCE [LARGE SCALE GENOMIC DNA]</scope>
    <source>
        <strain evidence="4">BGSC 4AU1</strain>
    </source>
</reference>
<dbReference type="EMBL" id="MOOK01000067">
    <property type="protein sequence ID" value="OUB55628.1"/>
    <property type="molecule type" value="Genomic_DNA"/>
</dbReference>
<dbReference type="Gene3D" id="3.40.50.300">
    <property type="entry name" value="P-loop containing nucleotide triphosphate hydrolases"/>
    <property type="match status" value="2"/>
</dbReference>
<dbReference type="PANTHER" id="PTHR42855">
    <property type="entry name" value="ABC TRANSPORTER ATP-BINDING SUBUNIT"/>
    <property type="match status" value="1"/>
</dbReference>
<proteinExistence type="predicted"/>
<dbReference type="RefSeq" id="WP_016083668.1">
    <property type="nucleotide sequence ID" value="NZ_MOOK01000067.1"/>
</dbReference>